<evidence type="ECO:0000256" key="1">
    <source>
        <dbReference type="ARBA" id="ARBA00004651"/>
    </source>
</evidence>
<gene>
    <name evidence="11" type="ORF">CW311_10740</name>
    <name evidence="10" type="ORF">F993_01689</name>
</gene>
<protein>
    <recommendedName>
        <fullName evidence="8">Bcr/CflA family efflux transporter</fullName>
    </recommendedName>
</protein>
<reference evidence="10 12" key="1">
    <citation type="submission" date="2013-02" db="EMBL/GenBank/DDBJ databases">
        <title>The Genome Sequence of Acinetobacter sp. NIPH 809.</title>
        <authorList>
            <consortium name="The Broad Institute Genome Sequencing Platform"/>
            <consortium name="The Broad Institute Genome Sequencing Center for Infectious Disease"/>
            <person name="Cerqueira G."/>
            <person name="Feldgarden M."/>
            <person name="Courvalin P."/>
            <person name="Perichon B."/>
            <person name="Grillot-Courvalin C."/>
            <person name="Clermont D."/>
            <person name="Rocha E."/>
            <person name="Yoon E.-J."/>
            <person name="Nemec A."/>
            <person name="Walker B."/>
            <person name="Young S.K."/>
            <person name="Zeng Q."/>
            <person name="Gargeya S."/>
            <person name="Fitzgerald M."/>
            <person name="Haas B."/>
            <person name="Abouelleil A."/>
            <person name="Alvarado L."/>
            <person name="Arachchi H.M."/>
            <person name="Berlin A.M."/>
            <person name="Chapman S.B."/>
            <person name="Dewar J."/>
            <person name="Goldberg J."/>
            <person name="Griggs A."/>
            <person name="Gujja S."/>
            <person name="Hansen M."/>
            <person name="Howarth C."/>
            <person name="Imamovic A."/>
            <person name="Larimer J."/>
            <person name="McCowan C."/>
            <person name="Murphy C."/>
            <person name="Neiman D."/>
            <person name="Pearson M."/>
            <person name="Priest M."/>
            <person name="Roberts A."/>
            <person name="Saif S."/>
            <person name="Shea T."/>
            <person name="Sisk P."/>
            <person name="Sykes S."/>
            <person name="Wortman J."/>
            <person name="Nusbaum C."/>
            <person name="Birren B."/>
        </authorList>
    </citation>
    <scope>NUCLEOTIDE SEQUENCE [LARGE SCALE GENOMIC DNA]</scope>
    <source>
        <strain evidence="10 12">NIPH 809</strain>
    </source>
</reference>
<comment type="subcellular location">
    <subcellularLocation>
        <location evidence="8">Cell inner membrane</location>
        <topology evidence="8">Multi-pass membrane protein</topology>
    </subcellularLocation>
    <subcellularLocation>
        <location evidence="1">Cell membrane</location>
        <topology evidence="1">Multi-pass membrane protein</topology>
    </subcellularLocation>
</comment>
<dbReference type="PANTHER" id="PTHR23502:SF132">
    <property type="entry name" value="POLYAMINE TRANSPORTER 2-RELATED"/>
    <property type="match status" value="1"/>
</dbReference>
<evidence type="ECO:0000313" key="11">
    <source>
        <dbReference type="EMBL" id="PKF33287.1"/>
    </source>
</evidence>
<keyword evidence="7 8" id="KW-0472">Membrane</keyword>
<dbReference type="GO" id="GO:0042910">
    <property type="term" value="F:xenobiotic transmembrane transporter activity"/>
    <property type="evidence" value="ECO:0007669"/>
    <property type="project" value="InterPro"/>
</dbReference>
<dbReference type="Proteomes" id="UP000233553">
    <property type="component" value="Unassembled WGS sequence"/>
</dbReference>
<feature type="transmembrane region" description="Helical" evidence="8">
    <location>
        <begin position="257"/>
        <end position="277"/>
    </location>
</feature>
<keyword evidence="3 8" id="KW-0813">Transport</keyword>
<evidence type="ECO:0000256" key="4">
    <source>
        <dbReference type="ARBA" id="ARBA00022475"/>
    </source>
</evidence>
<dbReference type="EMBL" id="PISJ01000013">
    <property type="protein sequence ID" value="PKF33287.1"/>
    <property type="molecule type" value="Genomic_DNA"/>
</dbReference>
<evidence type="ECO:0000313" key="13">
    <source>
        <dbReference type="Proteomes" id="UP000233553"/>
    </source>
</evidence>
<feature type="transmembrane region" description="Helical" evidence="8">
    <location>
        <begin position="313"/>
        <end position="334"/>
    </location>
</feature>
<feature type="transmembrane region" description="Helical" evidence="8">
    <location>
        <begin position="52"/>
        <end position="69"/>
    </location>
</feature>
<dbReference type="AlphaFoldDB" id="A0A2N0WEI8"/>
<dbReference type="EMBL" id="APOI01000015">
    <property type="protein sequence ID" value="ENU23536.1"/>
    <property type="molecule type" value="Genomic_DNA"/>
</dbReference>
<evidence type="ECO:0000256" key="5">
    <source>
        <dbReference type="ARBA" id="ARBA00022692"/>
    </source>
</evidence>
<keyword evidence="12" id="KW-1185">Reference proteome</keyword>
<comment type="caution">
    <text evidence="11">The sequence shown here is derived from an EMBL/GenBank/DDBJ whole genome shotgun (WGS) entry which is preliminary data.</text>
</comment>
<name>A0A2N0WEI8_9GAMM</name>
<feature type="domain" description="Major facilitator superfamily (MFS) profile" evidence="9">
    <location>
        <begin position="14"/>
        <end position="401"/>
    </location>
</feature>
<evidence type="ECO:0000313" key="12">
    <source>
        <dbReference type="Proteomes" id="UP000013034"/>
    </source>
</evidence>
<dbReference type="InterPro" id="IPR004812">
    <property type="entry name" value="Efflux_drug-R_Bcr/CmlA"/>
</dbReference>
<dbReference type="NCBIfam" id="TIGR00710">
    <property type="entry name" value="efflux_Bcr_CflA"/>
    <property type="match status" value="1"/>
</dbReference>
<dbReference type="Proteomes" id="UP000013034">
    <property type="component" value="Unassembled WGS sequence"/>
</dbReference>
<dbReference type="PROSITE" id="PS50850">
    <property type="entry name" value="MFS"/>
    <property type="match status" value="1"/>
</dbReference>
<keyword evidence="4" id="KW-1003">Cell membrane</keyword>
<dbReference type="GO" id="GO:1990961">
    <property type="term" value="P:xenobiotic detoxification by transmembrane export across the plasma membrane"/>
    <property type="evidence" value="ECO:0007669"/>
    <property type="project" value="InterPro"/>
</dbReference>
<dbReference type="RefSeq" id="WP_004653846.1">
    <property type="nucleotide sequence ID" value="NZ_KB849179.1"/>
</dbReference>
<evidence type="ECO:0000259" key="9">
    <source>
        <dbReference type="PROSITE" id="PS50850"/>
    </source>
</evidence>
<evidence type="ECO:0000256" key="8">
    <source>
        <dbReference type="RuleBase" id="RU365088"/>
    </source>
</evidence>
<dbReference type="Pfam" id="PF07690">
    <property type="entry name" value="MFS_1"/>
    <property type="match status" value="1"/>
</dbReference>
<evidence type="ECO:0000256" key="6">
    <source>
        <dbReference type="ARBA" id="ARBA00022989"/>
    </source>
</evidence>
<proteinExistence type="inferred from homology"/>
<dbReference type="CDD" id="cd17320">
    <property type="entry name" value="MFS_MdfA_MDR_like"/>
    <property type="match status" value="1"/>
</dbReference>
<dbReference type="SUPFAM" id="SSF103473">
    <property type="entry name" value="MFS general substrate transporter"/>
    <property type="match status" value="1"/>
</dbReference>
<keyword evidence="5 8" id="KW-0812">Transmembrane</keyword>
<dbReference type="Gene3D" id="1.20.1720.10">
    <property type="entry name" value="Multidrug resistance protein D"/>
    <property type="match status" value="1"/>
</dbReference>
<evidence type="ECO:0000256" key="2">
    <source>
        <dbReference type="ARBA" id="ARBA00006236"/>
    </source>
</evidence>
<dbReference type="InterPro" id="IPR036259">
    <property type="entry name" value="MFS_trans_sf"/>
</dbReference>
<sequence length="408" mass="44583">MKSALPISKISWSLLLLLSLFTALDALAIDIYLPAFPLLADSFTTSPGHIQLTLSVFLIGLAIGQGLYGPLLDRFGRRQPLLIGIAIFILGSFLAAIAPSIEWLLAARFMQAIGASAGLVVPRAIISDVCDAKTSAKNFSILMQVMMIVPIIAPLFGSLILRIGSWPLIFYTLAALGAILWLWGNHAIPETLKPQYRQPLQFATIRTSYQTLALNKRFMAYTLAGGFILGGFFVYLSQSPFIFIQHYHIHNESFSSLFAANAVGLIILGQVSILLLKRWTAHQLLLLGLCIFSGASFILMLSVSFYHLSLWQYIVFLGLSIWSTGFIFGNLTALTMQQSPQHLTGAASSLMGLLQYAFASLIGFIVSLFEINISLLPASLFLCGMIALGLCVYAALKPRDAFSTMETE</sequence>
<feature type="transmembrane region" description="Helical" evidence="8">
    <location>
        <begin position="81"/>
        <end position="101"/>
    </location>
</feature>
<evidence type="ECO:0000256" key="7">
    <source>
        <dbReference type="ARBA" id="ARBA00023136"/>
    </source>
</evidence>
<feature type="transmembrane region" description="Helical" evidence="8">
    <location>
        <begin position="346"/>
        <end position="369"/>
    </location>
</feature>
<keyword evidence="8" id="KW-0997">Cell inner membrane</keyword>
<dbReference type="InterPro" id="IPR011701">
    <property type="entry name" value="MFS"/>
</dbReference>
<evidence type="ECO:0000256" key="3">
    <source>
        <dbReference type="ARBA" id="ARBA00022448"/>
    </source>
</evidence>
<feature type="transmembrane region" description="Helical" evidence="8">
    <location>
        <begin position="107"/>
        <end position="126"/>
    </location>
</feature>
<dbReference type="GO" id="GO:0005886">
    <property type="term" value="C:plasma membrane"/>
    <property type="evidence" value="ECO:0007669"/>
    <property type="project" value="UniProtKB-SubCell"/>
</dbReference>
<comment type="similarity">
    <text evidence="2 8">Belongs to the major facilitator superfamily. Bcr/CmlA family.</text>
</comment>
<keyword evidence="6 8" id="KW-1133">Transmembrane helix</keyword>
<dbReference type="InterPro" id="IPR020846">
    <property type="entry name" value="MFS_dom"/>
</dbReference>
<evidence type="ECO:0000313" key="10">
    <source>
        <dbReference type="EMBL" id="ENU23536.1"/>
    </source>
</evidence>
<feature type="transmembrane region" description="Helical" evidence="8">
    <location>
        <begin position="284"/>
        <end position="307"/>
    </location>
</feature>
<accession>A0A2N0WEI8</accession>
<feature type="transmembrane region" description="Helical" evidence="8">
    <location>
        <begin position="138"/>
        <end position="157"/>
    </location>
</feature>
<dbReference type="PANTHER" id="PTHR23502">
    <property type="entry name" value="MAJOR FACILITATOR SUPERFAMILY"/>
    <property type="match status" value="1"/>
</dbReference>
<feature type="transmembrane region" description="Helical" evidence="8">
    <location>
        <begin position="218"/>
        <end position="237"/>
    </location>
</feature>
<feature type="transmembrane region" description="Helical" evidence="8">
    <location>
        <begin position="163"/>
        <end position="183"/>
    </location>
</feature>
<feature type="transmembrane region" description="Helical" evidence="8">
    <location>
        <begin position="375"/>
        <end position="396"/>
    </location>
</feature>
<organism evidence="11 13">
    <name type="scientific">Acinetobacter proteolyticus</name>
    <dbReference type="NCBI Taxonomy" id="1776741"/>
    <lineage>
        <taxon>Bacteria</taxon>
        <taxon>Pseudomonadati</taxon>
        <taxon>Pseudomonadota</taxon>
        <taxon>Gammaproteobacteria</taxon>
        <taxon>Moraxellales</taxon>
        <taxon>Moraxellaceae</taxon>
        <taxon>Acinetobacter</taxon>
    </lineage>
</organism>
<comment type="caution">
    <text evidence="8">Lacks conserved residue(s) required for the propagation of feature annotation.</text>
</comment>
<reference evidence="11 13" key="2">
    <citation type="submission" date="2017-12" db="EMBL/GenBank/DDBJ databases">
        <title>Draft Genome sequences of multiple microbial strains isolated from spacecraft associated surfaces.</title>
        <authorList>
            <person name="Seuylemezian A."/>
            <person name="Vaishampayan P."/>
            <person name="Venkateswaran K."/>
        </authorList>
    </citation>
    <scope>NUCLEOTIDE SEQUENCE [LARGE SCALE GENOMIC DNA]</scope>
    <source>
        <strain evidence="11 13">2P01AA</strain>
    </source>
</reference>